<dbReference type="EMBL" id="BMIK01000002">
    <property type="protein sequence ID" value="GGC21396.1"/>
    <property type="molecule type" value="Genomic_DNA"/>
</dbReference>
<dbReference type="InterPro" id="IPR001034">
    <property type="entry name" value="DeoR_HTH"/>
</dbReference>
<dbReference type="InterPro" id="IPR018356">
    <property type="entry name" value="Tscrpt_reg_HTH_DeoR_CS"/>
</dbReference>
<dbReference type="PANTHER" id="PTHR30363">
    <property type="entry name" value="HTH-TYPE TRANSCRIPTIONAL REGULATOR SRLR-RELATED"/>
    <property type="match status" value="1"/>
</dbReference>
<evidence type="ECO:0000256" key="1">
    <source>
        <dbReference type="ARBA" id="ARBA00023015"/>
    </source>
</evidence>
<dbReference type="InterPro" id="IPR050313">
    <property type="entry name" value="Carb_Metab_HTH_regulators"/>
</dbReference>
<evidence type="ECO:0000256" key="3">
    <source>
        <dbReference type="ARBA" id="ARBA00023163"/>
    </source>
</evidence>
<keyword evidence="6" id="KW-1185">Reference proteome</keyword>
<keyword evidence="1" id="KW-0805">Transcription regulation</keyword>
<evidence type="ECO:0000256" key="2">
    <source>
        <dbReference type="ARBA" id="ARBA00023125"/>
    </source>
</evidence>
<protein>
    <submittedName>
        <fullName evidence="5">DeoR family transcriptional regulator</fullName>
    </submittedName>
</protein>
<dbReference type="Pfam" id="PF00455">
    <property type="entry name" value="DeoRC"/>
    <property type="match status" value="1"/>
</dbReference>
<dbReference type="PROSITE" id="PS51000">
    <property type="entry name" value="HTH_DEOR_2"/>
    <property type="match status" value="1"/>
</dbReference>
<comment type="caution">
    <text evidence="5">The sequence shown here is derived from an EMBL/GenBank/DDBJ whole genome shotgun (WGS) entry which is preliminary data.</text>
</comment>
<feature type="domain" description="HTH deoR-type" evidence="4">
    <location>
        <begin position="3"/>
        <end position="58"/>
    </location>
</feature>
<dbReference type="InterPro" id="IPR036388">
    <property type="entry name" value="WH-like_DNA-bd_sf"/>
</dbReference>
<dbReference type="SMART" id="SM00420">
    <property type="entry name" value="HTH_DEOR"/>
    <property type="match status" value="1"/>
</dbReference>
<organism evidence="5 6">
    <name type="scientific">Parapedobacter defluvii</name>
    <dbReference type="NCBI Taxonomy" id="2045106"/>
    <lineage>
        <taxon>Bacteria</taxon>
        <taxon>Pseudomonadati</taxon>
        <taxon>Bacteroidota</taxon>
        <taxon>Sphingobacteriia</taxon>
        <taxon>Sphingobacteriales</taxon>
        <taxon>Sphingobacteriaceae</taxon>
        <taxon>Parapedobacter</taxon>
    </lineage>
</organism>
<dbReference type="Gene3D" id="1.10.10.10">
    <property type="entry name" value="Winged helix-like DNA-binding domain superfamily/Winged helix DNA-binding domain"/>
    <property type="match status" value="1"/>
</dbReference>
<keyword evidence="2" id="KW-0238">DNA-binding</keyword>
<dbReference type="SUPFAM" id="SSF100950">
    <property type="entry name" value="NagB/RpiA/CoA transferase-like"/>
    <property type="match status" value="1"/>
</dbReference>
<dbReference type="SMART" id="SM01134">
    <property type="entry name" value="DeoRC"/>
    <property type="match status" value="1"/>
</dbReference>
<dbReference type="PRINTS" id="PR00037">
    <property type="entry name" value="HTHLACR"/>
</dbReference>
<evidence type="ECO:0000259" key="4">
    <source>
        <dbReference type="PROSITE" id="PS51000"/>
    </source>
</evidence>
<dbReference type="SUPFAM" id="SSF46785">
    <property type="entry name" value="Winged helix' DNA-binding domain"/>
    <property type="match status" value="1"/>
</dbReference>
<accession>A0ABQ1LC79</accession>
<dbReference type="Proteomes" id="UP000597338">
    <property type="component" value="Unassembled WGS sequence"/>
</dbReference>
<name>A0ABQ1LC79_9SPHI</name>
<keyword evidence="3" id="KW-0804">Transcription</keyword>
<dbReference type="RefSeq" id="WP_188748442.1">
    <property type="nucleotide sequence ID" value="NZ_BMIK01000002.1"/>
</dbReference>
<dbReference type="Pfam" id="PF08220">
    <property type="entry name" value="HTH_DeoR"/>
    <property type="match status" value="1"/>
</dbReference>
<gene>
    <name evidence="5" type="ORF">GCM10011386_11740</name>
</gene>
<reference evidence="6" key="1">
    <citation type="journal article" date="2019" name="Int. J. Syst. Evol. Microbiol.">
        <title>The Global Catalogue of Microorganisms (GCM) 10K type strain sequencing project: providing services to taxonomists for standard genome sequencing and annotation.</title>
        <authorList>
            <consortium name="The Broad Institute Genomics Platform"/>
            <consortium name="The Broad Institute Genome Sequencing Center for Infectious Disease"/>
            <person name="Wu L."/>
            <person name="Ma J."/>
        </authorList>
    </citation>
    <scope>NUCLEOTIDE SEQUENCE [LARGE SCALE GENOMIC DNA]</scope>
    <source>
        <strain evidence="6">CGMCC 1.15342</strain>
    </source>
</reference>
<dbReference type="InterPro" id="IPR014036">
    <property type="entry name" value="DeoR-like_C"/>
</dbReference>
<sequence length="264" mass="28749">MNNVERHQFIINHLQQKGSVNVWELCKLLEVSSVTIRKDLKLLEGRQLLFRTHGGATLNNPYTIDRTVFEKEKIQAAEKTAIAREAASLIMANDSIIIASGTTVQAMAREIQPVGNLTVVTSALNVSVQLIKHPNVEILQLGGILRKSSTSVAGLYAEGILSDFFCSKLFLGVDGIDLEFGLTTTNAQEAHLNRKMMEVSQKVIVLADSTKFGKRGFGRICGIDEVDHIITDNGVSPHTVAALEKRGVKVTVVSYTAGQGYTAT</sequence>
<dbReference type="PROSITE" id="PS00894">
    <property type="entry name" value="HTH_DEOR_1"/>
    <property type="match status" value="1"/>
</dbReference>
<dbReference type="Gene3D" id="3.40.50.1360">
    <property type="match status" value="1"/>
</dbReference>
<proteinExistence type="predicted"/>
<dbReference type="InterPro" id="IPR036390">
    <property type="entry name" value="WH_DNA-bd_sf"/>
</dbReference>
<dbReference type="InterPro" id="IPR037171">
    <property type="entry name" value="NagB/RpiA_transferase-like"/>
</dbReference>
<dbReference type="PANTHER" id="PTHR30363:SF44">
    <property type="entry name" value="AGA OPERON TRANSCRIPTIONAL REPRESSOR-RELATED"/>
    <property type="match status" value="1"/>
</dbReference>
<evidence type="ECO:0000313" key="6">
    <source>
        <dbReference type="Proteomes" id="UP000597338"/>
    </source>
</evidence>
<evidence type="ECO:0000313" key="5">
    <source>
        <dbReference type="EMBL" id="GGC21396.1"/>
    </source>
</evidence>